<keyword evidence="2" id="KW-1003">Cell membrane</keyword>
<evidence type="ECO:0000256" key="5">
    <source>
        <dbReference type="ARBA" id="ARBA00023136"/>
    </source>
</evidence>
<dbReference type="InterPro" id="IPR027379">
    <property type="entry name" value="CLS_N"/>
</dbReference>
<dbReference type="Proteomes" id="UP000196320">
    <property type="component" value="Unassembled WGS sequence"/>
</dbReference>
<gene>
    <name evidence="8" type="ORF">FM104_04930</name>
</gene>
<evidence type="ECO:0000259" key="7">
    <source>
        <dbReference type="Pfam" id="PF13396"/>
    </source>
</evidence>
<evidence type="ECO:0000256" key="2">
    <source>
        <dbReference type="ARBA" id="ARBA00022475"/>
    </source>
</evidence>
<proteinExistence type="predicted"/>
<feature type="transmembrane region" description="Helical" evidence="6">
    <location>
        <begin position="12"/>
        <end position="30"/>
    </location>
</feature>
<organism evidence="8 9">
    <name type="scientific">Microbacterium esteraromaticum</name>
    <dbReference type="NCBI Taxonomy" id="57043"/>
    <lineage>
        <taxon>Bacteria</taxon>
        <taxon>Bacillati</taxon>
        <taxon>Actinomycetota</taxon>
        <taxon>Actinomycetes</taxon>
        <taxon>Micrococcales</taxon>
        <taxon>Microbacteriaceae</taxon>
        <taxon>Microbacterium</taxon>
    </lineage>
</organism>
<dbReference type="EMBL" id="FUKO01000016">
    <property type="protein sequence ID" value="SJN25626.1"/>
    <property type="molecule type" value="Genomic_DNA"/>
</dbReference>
<dbReference type="GO" id="GO:0005886">
    <property type="term" value="C:plasma membrane"/>
    <property type="evidence" value="ECO:0007669"/>
    <property type="project" value="UniProtKB-SubCell"/>
</dbReference>
<evidence type="ECO:0000313" key="9">
    <source>
        <dbReference type="Proteomes" id="UP000196320"/>
    </source>
</evidence>
<accession>A0A1R4J0J9</accession>
<reference evidence="8 9" key="1">
    <citation type="submission" date="2017-02" db="EMBL/GenBank/DDBJ databases">
        <authorList>
            <person name="Peterson S.W."/>
        </authorList>
    </citation>
    <scope>NUCLEOTIDE SEQUENCE [LARGE SCALE GENOMIC DNA]</scope>
    <source>
        <strain evidence="8 9">B Mb 05.01</strain>
    </source>
</reference>
<sequence>MNLVNFDAAMLIPLLPVLILAALLIGWSLIDIARKPVQHLPKWAWALIVLLAIPIGAVIYLIIGRTRVQKLRDEDLR</sequence>
<evidence type="ECO:0000256" key="3">
    <source>
        <dbReference type="ARBA" id="ARBA00022692"/>
    </source>
</evidence>
<keyword evidence="5 6" id="KW-0472">Membrane</keyword>
<keyword evidence="4 6" id="KW-1133">Transmembrane helix</keyword>
<feature type="domain" description="Cardiolipin synthase N-terminal" evidence="7">
    <location>
        <begin position="24"/>
        <end position="65"/>
    </location>
</feature>
<name>A0A1R4J0J9_9MICO</name>
<keyword evidence="9" id="KW-1185">Reference proteome</keyword>
<evidence type="ECO:0000256" key="6">
    <source>
        <dbReference type="SAM" id="Phobius"/>
    </source>
</evidence>
<dbReference type="Pfam" id="PF13396">
    <property type="entry name" value="PLDc_N"/>
    <property type="match status" value="1"/>
</dbReference>
<comment type="subcellular location">
    <subcellularLocation>
        <location evidence="1">Cell membrane</location>
        <topology evidence="1">Multi-pass membrane protein</topology>
    </subcellularLocation>
</comment>
<dbReference type="AlphaFoldDB" id="A0A1R4J0J9"/>
<evidence type="ECO:0000256" key="1">
    <source>
        <dbReference type="ARBA" id="ARBA00004651"/>
    </source>
</evidence>
<evidence type="ECO:0000256" key="4">
    <source>
        <dbReference type="ARBA" id="ARBA00022989"/>
    </source>
</evidence>
<evidence type="ECO:0000313" key="8">
    <source>
        <dbReference type="EMBL" id="SJN25626.1"/>
    </source>
</evidence>
<feature type="transmembrane region" description="Helical" evidence="6">
    <location>
        <begin position="42"/>
        <end position="63"/>
    </location>
</feature>
<protein>
    <recommendedName>
        <fullName evidence="7">Cardiolipin synthase N-terminal domain-containing protein</fullName>
    </recommendedName>
</protein>
<keyword evidence="3 6" id="KW-0812">Transmembrane</keyword>